<evidence type="ECO:0000313" key="4">
    <source>
        <dbReference type="EMBL" id="RSZ60669.1"/>
    </source>
</evidence>
<dbReference type="OrthoDB" id="9798842at2"/>
<comment type="caution">
    <text evidence="4">The sequence shown here is derived from an EMBL/GenBank/DDBJ whole genome shotgun (WGS) entry which is preliminary data.</text>
</comment>
<dbReference type="HAMAP" id="MF_01384">
    <property type="entry name" value="UreD"/>
    <property type="match status" value="1"/>
</dbReference>
<dbReference type="GO" id="GO:0005737">
    <property type="term" value="C:cytoplasm"/>
    <property type="evidence" value="ECO:0007669"/>
    <property type="project" value="UniProtKB-SubCell"/>
</dbReference>
<comment type="subcellular location">
    <subcellularLocation>
        <location evidence="3">Cytoplasm</location>
    </subcellularLocation>
</comment>
<comment type="subunit">
    <text evidence="3">UreD, UreF and UreG form a complex that acts as a GTP-hydrolysis-dependent molecular chaperone, activating the urease apoprotein by helping to assemble the nickel containing metallocenter of UreC. The UreE protein probably delivers the nickel.</text>
</comment>
<comment type="function">
    <text evidence="3">Required for maturation of urease via the functional incorporation of the urease nickel metallocenter.</text>
</comment>
<dbReference type="PANTHER" id="PTHR33643:SF1">
    <property type="entry name" value="UREASE ACCESSORY PROTEIN D"/>
    <property type="match status" value="1"/>
</dbReference>
<dbReference type="EMBL" id="RXLQ01000001">
    <property type="protein sequence ID" value="RSZ60669.1"/>
    <property type="molecule type" value="Genomic_DNA"/>
</dbReference>
<keyword evidence="5" id="KW-1185">Reference proteome</keyword>
<accession>A0A430HT65</accession>
<proteinExistence type="inferred from homology"/>
<dbReference type="Pfam" id="PF01774">
    <property type="entry name" value="UreD"/>
    <property type="match status" value="1"/>
</dbReference>
<dbReference type="GO" id="GO:0016151">
    <property type="term" value="F:nickel cation binding"/>
    <property type="evidence" value="ECO:0007669"/>
    <property type="project" value="UniProtKB-UniRule"/>
</dbReference>
<sequence>MRDCHPTEPTHSAWQASLRLRFADDAGTTRLMERVHSGPLRVQKPLYPEGTRICHAIVVHPPGGVVGGDRLSVDVAAGAAAHAFLTSPGAAKWYRANGKVSRQAVTIEAGAGAAVEWMPQEAIFFNGAHVALEQRVDLAADARYIGCDILCLGRRASGETFDSGTITQHTQIRRGGKLLWWEQGALHGGGAAMHSPLGLNGASVCATLVGIGTPAGGALIDAMRALDPALGVSQVKSVFVARYLGHDSESARRAMFGVWQMLRPHLLGCAAPLPRIWNT</sequence>
<keyword evidence="3" id="KW-0996">Nickel insertion</keyword>
<reference evidence="4 5" key="1">
    <citation type="submission" date="2018-12" db="EMBL/GenBank/DDBJ databases">
        <authorList>
            <person name="Yang E."/>
        </authorList>
    </citation>
    <scope>NUCLEOTIDE SEQUENCE [LARGE SCALE GENOMIC DNA]</scope>
    <source>
        <strain evidence="4 5">SOD</strain>
    </source>
</reference>
<name>A0A430HT65_9BURK</name>
<gene>
    <name evidence="3" type="primary">ureD</name>
    <name evidence="4" type="ORF">EJB06_00590</name>
</gene>
<keyword evidence="3" id="KW-0963">Cytoplasm</keyword>
<evidence type="ECO:0000256" key="3">
    <source>
        <dbReference type="HAMAP-Rule" id="MF_01384"/>
    </source>
</evidence>
<evidence type="ECO:0000313" key="5">
    <source>
        <dbReference type="Proteomes" id="UP000278085"/>
    </source>
</evidence>
<evidence type="ECO:0000256" key="2">
    <source>
        <dbReference type="ARBA" id="ARBA00023186"/>
    </source>
</evidence>
<evidence type="ECO:0000256" key="1">
    <source>
        <dbReference type="ARBA" id="ARBA00007177"/>
    </source>
</evidence>
<organism evidence="4 5">
    <name type="scientific">Massilia atriviolacea</name>
    <dbReference type="NCBI Taxonomy" id="2495579"/>
    <lineage>
        <taxon>Bacteria</taxon>
        <taxon>Pseudomonadati</taxon>
        <taxon>Pseudomonadota</taxon>
        <taxon>Betaproteobacteria</taxon>
        <taxon>Burkholderiales</taxon>
        <taxon>Oxalobacteraceae</taxon>
        <taxon>Telluria group</taxon>
        <taxon>Massilia</taxon>
    </lineage>
</organism>
<dbReference type="RefSeq" id="WP_126072053.1">
    <property type="nucleotide sequence ID" value="NZ_CP051166.1"/>
</dbReference>
<comment type="similarity">
    <text evidence="1 3">Belongs to the UreD family.</text>
</comment>
<dbReference type="PANTHER" id="PTHR33643">
    <property type="entry name" value="UREASE ACCESSORY PROTEIN D"/>
    <property type="match status" value="1"/>
</dbReference>
<protein>
    <recommendedName>
        <fullName evidence="3">Urease accessory protein UreD</fullName>
    </recommendedName>
</protein>
<dbReference type="InterPro" id="IPR002669">
    <property type="entry name" value="UreD"/>
</dbReference>
<dbReference type="AlphaFoldDB" id="A0A430HT65"/>
<keyword evidence="2 3" id="KW-0143">Chaperone</keyword>
<dbReference type="Proteomes" id="UP000278085">
    <property type="component" value="Unassembled WGS sequence"/>
</dbReference>